<evidence type="ECO:0000313" key="1">
    <source>
        <dbReference type="EMBL" id="KAK7496308.1"/>
    </source>
</evidence>
<accession>A0ABD0LAS9</accession>
<proteinExistence type="predicted"/>
<sequence>MPVATYMTEVRPCCFKGRLRPGRADESFILGRGSILGNLQYRGFSALADAICFQADDRFLIVSVCFCFG</sequence>
<keyword evidence="2" id="KW-1185">Reference proteome</keyword>
<dbReference type="AlphaFoldDB" id="A0ABD0LAS9"/>
<comment type="caution">
    <text evidence="1">The sequence shown here is derived from an EMBL/GenBank/DDBJ whole genome shotgun (WGS) entry which is preliminary data.</text>
</comment>
<evidence type="ECO:0000313" key="2">
    <source>
        <dbReference type="Proteomes" id="UP001519460"/>
    </source>
</evidence>
<protein>
    <submittedName>
        <fullName evidence="1">Uncharacterized protein</fullName>
    </submittedName>
</protein>
<feature type="non-terminal residue" evidence="1">
    <location>
        <position position="69"/>
    </location>
</feature>
<organism evidence="1 2">
    <name type="scientific">Batillaria attramentaria</name>
    <dbReference type="NCBI Taxonomy" id="370345"/>
    <lineage>
        <taxon>Eukaryota</taxon>
        <taxon>Metazoa</taxon>
        <taxon>Spiralia</taxon>
        <taxon>Lophotrochozoa</taxon>
        <taxon>Mollusca</taxon>
        <taxon>Gastropoda</taxon>
        <taxon>Caenogastropoda</taxon>
        <taxon>Sorbeoconcha</taxon>
        <taxon>Cerithioidea</taxon>
        <taxon>Batillariidae</taxon>
        <taxon>Batillaria</taxon>
    </lineage>
</organism>
<reference evidence="1 2" key="1">
    <citation type="journal article" date="2023" name="Sci. Data">
        <title>Genome assembly of the Korean intertidal mud-creeper Batillaria attramentaria.</title>
        <authorList>
            <person name="Patra A.K."/>
            <person name="Ho P.T."/>
            <person name="Jun S."/>
            <person name="Lee S.J."/>
            <person name="Kim Y."/>
            <person name="Won Y.J."/>
        </authorList>
    </citation>
    <scope>NUCLEOTIDE SEQUENCE [LARGE SCALE GENOMIC DNA]</scope>
    <source>
        <strain evidence="1">Wonlab-2016</strain>
    </source>
</reference>
<name>A0ABD0LAS9_9CAEN</name>
<gene>
    <name evidence="1" type="ORF">BaRGS_00012473</name>
</gene>
<dbReference type="Proteomes" id="UP001519460">
    <property type="component" value="Unassembled WGS sequence"/>
</dbReference>
<dbReference type="EMBL" id="JACVVK020000068">
    <property type="protein sequence ID" value="KAK7496308.1"/>
    <property type="molecule type" value="Genomic_DNA"/>
</dbReference>